<dbReference type="Pfam" id="PF08352">
    <property type="entry name" value="oligo_HPY"/>
    <property type="match status" value="1"/>
</dbReference>
<dbReference type="PANTHER" id="PTHR43776:SF7">
    <property type="entry name" value="D,D-DIPEPTIDE TRANSPORT ATP-BINDING PROTEIN DDPF-RELATED"/>
    <property type="match status" value="1"/>
</dbReference>
<dbReference type="EMBL" id="UOEQ01000227">
    <property type="protein sequence ID" value="VAW19615.1"/>
    <property type="molecule type" value="Genomic_DNA"/>
</dbReference>
<dbReference type="Gene3D" id="3.40.50.300">
    <property type="entry name" value="P-loop containing nucleotide triphosphate hydrolases"/>
    <property type="match status" value="1"/>
</dbReference>
<dbReference type="Pfam" id="PF00005">
    <property type="entry name" value="ABC_tran"/>
    <property type="match status" value="1"/>
</dbReference>
<dbReference type="SUPFAM" id="SSF52540">
    <property type="entry name" value="P-loop containing nucleoside triphosphate hydrolases"/>
    <property type="match status" value="1"/>
</dbReference>
<dbReference type="GO" id="GO:0005524">
    <property type="term" value="F:ATP binding"/>
    <property type="evidence" value="ECO:0007669"/>
    <property type="project" value="UniProtKB-KW"/>
</dbReference>
<dbReference type="InterPro" id="IPR050319">
    <property type="entry name" value="ABC_transp_ATP-bind"/>
</dbReference>
<dbReference type="InterPro" id="IPR027417">
    <property type="entry name" value="P-loop_NTPase"/>
</dbReference>
<dbReference type="FunFam" id="3.40.50.300:FF:000016">
    <property type="entry name" value="Oligopeptide ABC transporter ATP-binding component"/>
    <property type="match status" value="1"/>
</dbReference>
<reference evidence="6" key="1">
    <citation type="submission" date="2018-06" db="EMBL/GenBank/DDBJ databases">
        <authorList>
            <person name="Zhirakovskaya E."/>
        </authorList>
    </citation>
    <scope>NUCLEOTIDE SEQUENCE</scope>
</reference>
<dbReference type="CDD" id="cd03257">
    <property type="entry name" value="ABC_NikE_OppD_transporters"/>
    <property type="match status" value="1"/>
</dbReference>
<protein>
    <submittedName>
        <fullName evidence="6">Oligopeptide transport ATP-binding protein OppF (TC 3.A.1.5.1)</fullName>
    </submittedName>
</protein>
<dbReference type="SMART" id="SM00382">
    <property type="entry name" value="AAA"/>
    <property type="match status" value="1"/>
</dbReference>
<dbReference type="AlphaFoldDB" id="A0A3B0TLR9"/>
<feature type="domain" description="ABC transporter" evidence="5">
    <location>
        <begin position="9"/>
        <end position="264"/>
    </location>
</feature>
<gene>
    <name evidence="6" type="ORF">MNBD_ALPHA11-2229</name>
</gene>
<dbReference type="InterPro" id="IPR017871">
    <property type="entry name" value="ABC_transporter-like_CS"/>
</dbReference>
<evidence type="ECO:0000313" key="6">
    <source>
        <dbReference type="EMBL" id="VAW19615.1"/>
    </source>
</evidence>
<evidence type="ECO:0000256" key="2">
    <source>
        <dbReference type="ARBA" id="ARBA00022448"/>
    </source>
</evidence>
<dbReference type="PANTHER" id="PTHR43776">
    <property type="entry name" value="TRANSPORT ATP-BINDING PROTEIN"/>
    <property type="match status" value="1"/>
</dbReference>
<dbReference type="InterPro" id="IPR013563">
    <property type="entry name" value="Oligopep_ABC_C"/>
</dbReference>
<evidence type="ECO:0000256" key="3">
    <source>
        <dbReference type="ARBA" id="ARBA00022741"/>
    </source>
</evidence>
<organism evidence="6">
    <name type="scientific">hydrothermal vent metagenome</name>
    <dbReference type="NCBI Taxonomy" id="652676"/>
    <lineage>
        <taxon>unclassified sequences</taxon>
        <taxon>metagenomes</taxon>
        <taxon>ecological metagenomes</taxon>
    </lineage>
</organism>
<accession>A0A3B0TLR9</accession>
<dbReference type="InterPro" id="IPR003439">
    <property type="entry name" value="ABC_transporter-like_ATP-bd"/>
</dbReference>
<dbReference type="PROSITE" id="PS50893">
    <property type="entry name" value="ABC_TRANSPORTER_2"/>
    <property type="match status" value="1"/>
</dbReference>
<sequence length="276" mass="30289">MSEEDDNILDVQGLSKLFPVRKGFFRRVMGNVQAVKDVSFQVRRNETLGLVGESGSGKTTLGRTLVRLIKPTSGEVILSQLGKASVDLASLKPGELKAVRADCQIIFQDPRASLNSRMSVGDIIAEPLNIHKTGTKASRSTRVRELLELVGMNANDATRYPHEFSGGQRQRIGIARALSLNPKLIICDEPVSALDVSVQAQVLNLLKRLQKELGLTYVFITHDLGVADYMCDRIMVMYLGRLVEVASKEDLYSRPQHPYTAALISSMPDVNAKPGA</sequence>
<keyword evidence="2" id="KW-0813">Transport</keyword>
<dbReference type="GO" id="GO:0015833">
    <property type="term" value="P:peptide transport"/>
    <property type="evidence" value="ECO:0007669"/>
    <property type="project" value="InterPro"/>
</dbReference>
<proteinExistence type="inferred from homology"/>
<evidence type="ECO:0000259" key="5">
    <source>
        <dbReference type="PROSITE" id="PS50893"/>
    </source>
</evidence>
<name>A0A3B0TLR9_9ZZZZ</name>
<dbReference type="InterPro" id="IPR003593">
    <property type="entry name" value="AAA+_ATPase"/>
</dbReference>
<comment type="similarity">
    <text evidence="1">Belongs to the ABC transporter superfamily.</text>
</comment>
<dbReference type="GO" id="GO:0055085">
    <property type="term" value="P:transmembrane transport"/>
    <property type="evidence" value="ECO:0007669"/>
    <property type="project" value="UniProtKB-ARBA"/>
</dbReference>
<feature type="non-terminal residue" evidence="6">
    <location>
        <position position="276"/>
    </location>
</feature>
<evidence type="ECO:0000256" key="4">
    <source>
        <dbReference type="ARBA" id="ARBA00022840"/>
    </source>
</evidence>
<dbReference type="GO" id="GO:0016887">
    <property type="term" value="F:ATP hydrolysis activity"/>
    <property type="evidence" value="ECO:0007669"/>
    <property type="project" value="InterPro"/>
</dbReference>
<dbReference type="PROSITE" id="PS00211">
    <property type="entry name" value="ABC_TRANSPORTER_1"/>
    <property type="match status" value="1"/>
</dbReference>
<keyword evidence="3" id="KW-0547">Nucleotide-binding</keyword>
<keyword evidence="4 6" id="KW-0067">ATP-binding</keyword>
<evidence type="ECO:0000256" key="1">
    <source>
        <dbReference type="ARBA" id="ARBA00005417"/>
    </source>
</evidence>